<evidence type="ECO:0000313" key="10">
    <source>
        <dbReference type="EMBL" id="KAJ2804621.1"/>
    </source>
</evidence>
<accession>A0A9W8LTZ5</accession>
<evidence type="ECO:0000256" key="2">
    <source>
        <dbReference type="ARBA" id="ARBA00009085"/>
    </source>
</evidence>
<keyword evidence="3 7" id="KW-0645">Protease</keyword>
<evidence type="ECO:0000256" key="7">
    <source>
        <dbReference type="RuleBase" id="RU366025"/>
    </source>
</evidence>
<dbReference type="GO" id="GO:0016579">
    <property type="term" value="P:protein deubiquitination"/>
    <property type="evidence" value="ECO:0007669"/>
    <property type="project" value="InterPro"/>
</dbReference>
<sequence>MGSGSSTHIDALLAKQGRADKLLLRRRVEFRLATQTDAKMDLLRKKYKPINSSSAGGRTGKANGASSDAKLEASASAQSMHGLDERSGFRRAAHSLFPAEQLAAGWQTMRPIGPGLSNLGNTCFLNSVLQCLTYTPPLAEHMLTREHSAGCRVGESCMLCRFEAHVVRALSKREGSSIAPKAIVGRLKLIAKHMRIGRQEDAHEFLRLLVDAFQRSLLTGIDPKIDRRIQETTLAHQVFGGYLQSQVSCGRCGYDSNTFDPLLDISLDIQGGSTVEKALRSFTRPETLTTSNRYRCEKCNKLVDATKQMTIYQLPRILTLQLKRFSVFGGGKIGRYVEFPLNLNMKSYVSKNSPECAPYDYTLYAVLVHAGGTSRSGHYYCFVKSPAGVWYELNDSTVHQVSERTVLRQSAYMLFYQRCAAGSTKKSIDLFGKPSKQKRQQQAEPDLQTKKSTPTSTNGQGAARSSVLAASDEMEALLGSQDKHTQSKSAKKKKAKRNNSKGEKRGQNSGESTPANSVSGTSTPVASFDKMSLQSAFAVPVLTKDKGTEQKPSESSAATAQQPAFVTTPGASEWVIRDKSTTCDTSPQASKAPASKRSNSAVPVIAWDDAAASKRTKATAIIETKRANSWSISDVRADRTSQYGARVESWAGGNSADSVGNGGASVKAKKRQRRPDAYDIEYDRGRVKKVKENKRRHFESDINPFQAVSEKNRSK</sequence>
<protein>
    <recommendedName>
        <fullName evidence="7">Ubiquitin carboxyl-terminal hydrolase</fullName>
        <ecNumber evidence="7">3.4.19.12</ecNumber>
    </recommendedName>
</protein>
<dbReference type="InterPro" id="IPR001394">
    <property type="entry name" value="Peptidase_C19_UCH"/>
</dbReference>
<feature type="region of interest" description="Disordered" evidence="8">
    <location>
        <begin position="49"/>
        <end position="77"/>
    </location>
</feature>
<dbReference type="PROSITE" id="PS00972">
    <property type="entry name" value="USP_1"/>
    <property type="match status" value="1"/>
</dbReference>
<dbReference type="FunFam" id="3.90.70.10:FF:000119">
    <property type="entry name" value="Ubiquitin specific peptidase 36"/>
    <property type="match status" value="1"/>
</dbReference>
<evidence type="ECO:0000256" key="4">
    <source>
        <dbReference type="ARBA" id="ARBA00022786"/>
    </source>
</evidence>
<keyword evidence="11" id="KW-1185">Reference proteome</keyword>
<dbReference type="GO" id="GO:0005829">
    <property type="term" value="C:cytosol"/>
    <property type="evidence" value="ECO:0007669"/>
    <property type="project" value="TreeGrafter"/>
</dbReference>
<evidence type="ECO:0000256" key="5">
    <source>
        <dbReference type="ARBA" id="ARBA00022801"/>
    </source>
</evidence>
<dbReference type="SUPFAM" id="SSF54001">
    <property type="entry name" value="Cysteine proteinases"/>
    <property type="match status" value="1"/>
</dbReference>
<dbReference type="AlphaFoldDB" id="A0A9W8LTZ5"/>
<feature type="region of interest" description="Disordered" evidence="8">
    <location>
        <begin position="430"/>
        <end position="466"/>
    </location>
</feature>
<dbReference type="EMBL" id="JANBUO010000381">
    <property type="protein sequence ID" value="KAJ2804621.1"/>
    <property type="molecule type" value="Genomic_DNA"/>
</dbReference>
<dbReference type="Proteomes" id="UP001140094">
    <property type="component" value="Unassembled WGS sequence"/>
</dbReference>
<evidence type="ECO:0000256" key="8">
    <source>
        <dbReference type="SAM" id="MobiDB-lite"/>
    </source>
</evidence>
<dbReference type="OrthoDB" id="420187at2759"/>
<reference evidence="10" key="1">
    <citation type="submission" date="2022-07" db="EMBL/GenBank/DDBJ databases">
        <title>Phylogenomic reconstructions and comparative analyses of Kickxellomycotina fungi.</title>
        <authorList>
            <person name="Reynolds N.K."/>
            <person name="Stajich J.E."/>
            <person name="Barry K."/>
            <person name="Grigoriev I.V."/>
            <person name="Crous P."/>
            <person name="Smith M.E."/>
        </authorList>
    </citation>
    <scope>NUCLEOTIDE SEQUENCE</scope>
    <source>
        <strain evidence="10">NRRL 1565</strain>
    </source>
</reference>
<dbReference type="CDD" id="cd02661">
    <property type="entry name" value="Peptidase_C19E"/>
    <property type="match status" value="1"/>
</dbReference>
<feature type="region of interest" description="Disordered" evidence="8">
    <location>
        <begin position="650"/>
        <end position="715"/>
    </location>
</feature>
<evidence type="ECO:0000256" key="6">
    <source>
        <dbReference type="ARBA" id="ARBA00022807"/>
    </source>
</evidence>
<keyword evidence="6 7" id="KW-0788">Thiol protease</keyword>
<evidence type="ECO:0000256" key="1">
    <source>
        <dbReference type="ARBA" id="ARBA00000707"/>
    </source>
</evidence>
<keyword evidence="5 7" id="KW-0378">Hydrolase</keyword>
<feature type="region of interest" description="Disordered" evidence="8">
    <location>
        <begin position="478"/>
        <end position="525"/>
    </location>
</feature>
<organism evidence="10 11">
    <name type="scientific">Coemansia guatemalensis</name>
    <dbReference type="NCBI Taxonomy" id="2761395"/>
    <lineage>
        <taxon>Eukaryota</taxon>
        <taxon>Fungi</taxon>
        <taxon>Fungi incertae sedis</taxon>
        <taxon>Zoopagomycota</taxon>
        <taxon>Kickxellomycotina</taxon>
        <taxon>Kickxellomycetes</taxon>
        <taxon>Kickxellales</taxon>
        <taxon>Kickxellaceae</taxon>
        <taxon>Coemansia</taxon>
    </lineage>
</organism>
<dbReference type="PANTHER" id="PTHR24006">
    <property type="entry name" value="UBIQUITIN CARBOXYL-TERMINAL HYDROLASE"/>
    <property type="match status" value="1"/>
</dbReference>
<dbReference type="GO" id="GO:0006508">
    <property type="term" value="P:proteolysis"/>
    <property type="evidence" value="ECO:0007669"/>
    <property type="project" value="UniProtKB-KW"/>
</dbReference>
<dbReference type="Gene3D" id="3.90.70.10">
    <property type="entry name" value="Cysteine proteinases"/>
    <property type="match status" value="1"/>
</dbReference>
<dbReference type="GO" id="GO:0005634">
    <property type="term" value="C:nucleus"/>
    <property type="evidence" value="ECO:0007669"/>
    <property type="project" value="TreeGrafter"/>
</dbReference>
<dbReference type="PROSITE" id="PS00973">
    <property type="entry name" value="USP_2"/>
    <property type="match status" value="1"/>
</dbReference>
<comment type="catalytic activity">
    <reaction evidence="1 7">
        <text>Thiol-dependent hydrolysis of ester, thioester, amide, peptide and isopeptide bonds formed by the C-terminal Gly of ubiquitin (a 76-residue protein attached to proteins as an intracellular targeting signal).</text>
        <dbReference type="EC" id="3.4.19.12"/>
    </reaction>
</comment>
<dbReference type="EC" id="3.4.19.12" evidence="7"/>
<dbReference type="InterPro" id="IPR028889">
    <property type="entry name" value="USP"/>
</dbReference>
<evidence type="ECO:0000313" key="11">
    <source>
        <dbReference type="Proteomes" id="UP001140094"/>
    </source>
</evidence>
<keyword evidence="4 7" id="KW-0833">Ubl conjugation pathway</keyword>
<dbReference type="PROSITE" id="PS50235">
    <property type="entry name" value="USP_3"/>
    <property type="match status" value="1"/>
</dbReference>
<feature type="compositionally biased region" description="Basic residues" evidence="8">
    <location>
        <begin position="686"/>
        <end position="697"/>
    </location>
</feature>
<feature type="compositionally biased region" description="Polar residues" evidence="8">
    <location>
        <begin position="450"/>
        <end position="460"/>
    </location>
</feature>
<evidence type="ECO:0000256" key="3">
    <source>
        <dbReference type="ARBA" id="ARBA00022670"/>
    </source>
</evidence>
<evidence type="ECO:0000259" key="9">
    <source>
        <dbReference type="PROSITE" id="PS50235"/>
    </source>
</evidence>
<feature type="domain" description="USP" evidence="9">
    <location>
        <begin position="114"/>
        <end position="419"/>
    </location>
</feature>
<dbReference type="InterPro" id="IPR018200">
    <property type="entry name" value="USP_CS"/>
</dbReference>
<comment type="caution">
    <text evidence="10">The sequence shown here is derived from an EMBL/GenBank/DDBJ whole genome shotgun (WGS) entry which is preliminary data.</text>
</comment>
<dbReference type="Pfam" id="PF00443">
    <property type="entry name" value="UCH"/>
    <property type="match status" value="1"/>
</dbReference>
<dbReference type="PANTHER" id="PTHR24006:SF758">
    <property type="entry name" value="UBIQUITIN CARBOXYL-TERMINAL HYDROLASE 36"/>
    <property type="match status" value="1"/>
</dbReference>
<gene>
    <name evidence="10" type="ORF">H4R20_002432</name>
</gene>
<dbReference type="GO" id="GO:0004843">
    <property type="term" value="F:cysteine-type deubiquitinase activity"/>
    <property type="evidence" value="ECO:0007669"/>
    <property type="project" value="UniProtKB-UniRule"/>
</dbReference>
<feature type="compositionally biased region" description="Polar residues" evidence="8">
    <location>
        <begin position="553"/>
        <end position="565"/>
    </location>
</feature>
<dbReference type="InterPro" id="IPR050164">
    <property type="entry name" value="Peptidase_C19"/>
</dbReference>
<feature type="compositionally biased region" description="Polar residues" evidence="8">
    <location>
        <begin position="507"/>
        <end position="525"/>
    </location>
</feature>
<feature type="compositionally biased region" description="Basic and acidic residues" evidence="8">
    <location>
        <begin position="674"/>
        <end position="685"/>
    </location>
</feature>
<feature type="compositionally biased region" description="Basic residues" evidence="8">
    <location>
        <begin position="489"/>
        <end position="499"/>
    </location>
</feature>
<proteinExistence type="inferred from homology"/>
<dbReference type="InterPro" id="IPR038765">
    <property type="entry name" value="Papain-like_cys_pep_sf"/>
</dbReference>
<name>A0A9W8LTZ5_9FUNG</name>
<comment type="similarity">
    <text evidence="2 7">Belongs to the peptidase C19 family.</text>
</comment>
<feature type="region of interest" description="Disordered" evidence="8">
    <location>
        <begin position="544"/>
        <end position="600"/>
    </location>
</feature>